<keyword evidence="8" id="KW-0436">Ligase</keyword>
<evidence type="ECO:0000256" key="6">
    <source>
        <dbReference type="ARBA" id="ARBA00048741"/>
    </source>
</evidence>
<comment type="catalytic activity">
    <reaction evidence="6">
        <text>L-aspartate + L-glutamine + ATP + H2O = L-asparagine + L-glutamate + AMP + diphosphate + H(+)</text>
        <dbReference type="Rhea" id="RHEA:12228"/>
        <dbReference type="ChEBI" id="CHEBI:15377"/>
        <dbReference type="ChEBI" id="CHEBI:15378"/>
        <dbReference type="ChEBI" id="CHEBI:29985"/>
        <dbReference type="ChEBI" id="CHEBI:29991"/>
        <dbReference type="ChEBI" id="CHEBI:30616"/>
        <dbReference type="ChEBI" id="CHEBI:33019"/>
        <dbReference type="ChEBI" id="CHEBI:58048"/>
        <dbReference type="ChEBI" id="CHEBI:58359"/>
        <dbReference type="ChEBI" id="CHEBI:456215"/>
        <dbReference type="EC" id="6.3.5.4"/>
    </reaction>
</comment>
<dbReference type="PANTHER" id="PTHR43284">
    <property type="entry name" value="ASPARAGINE SYNTHETASE (GLUTAMINE-HYDROLYZING)"/>
    <property type="match status" value="1"/>
</dbReference>
<keyword evidence="5" id="KW-0067">ATP-binding</keyword>
<feature type="domain" description="Glutamine amidotransferase type-2" evidence="7">
    <location>
        <begin position="5"/>
        <end position="208"/>
    </location>
</feature>
<keyword evidence="4" id="KW-0547">Nucleotide-binding</keyword>
<sequence>MDQICGLIDRTGRGPDNRVLEALKRPIAENRPSQDFFGGRWGISLVERRPNRAQPLDLQECFSKQGLLACVFFGDLHNSRNLCNAVGAAHTTPSPAQAVLEAYRRFGPSACSLLEGAFVLLLEDRTRGLCILARDKLGVFPLYVHSSDDRLLFASGLGPLVDSGLIELAPDTRSLADYLIFQFPLEHRTFFSGIRVLPPGSLCMVEDCGLRLEEAWSFEWQPLDEPAERYQDCLRQALQGAVTAADTLPHPVAHLSGGLDSSLLALLLSKRHPALETFSGVYPYGPAYDESPFASKVAEHCSLRHTEVHPGPEDVVRLLPEMVARLHEPVSDVAFSRYAVAKAIRGHAPEACTAFCGQGADELFGGYAFYQDFMDQRFPGGLPEQAYQRRRLFSPEQIRGILQPEAHGRLFGAYDPLAVYRLTFSDTGPILDRAAMADIRGFLPYWLQIESRIDAAVDLQPRFPFLHHDVRDLAAHIPPDLKIHDGAGKWILRQAFREDLPRDVLDHVKIGFRTPSGIWFKDALFDFASEALLSANPGHSSASALFEPGAVKDMLETNRQGRANLGWQIWTMLLFTLWLDRYFGGEPCA</sequence>
<evidence type="ECO:0000256" key="1">
    <source>
        <dbReference type="ARBA" id="ARBA00005187"/>
    </source>
</evidence>
<evidence type="ECO:0000256" key="2">
    <source>
        <dbReference type="ARBA" id="ARBA00005752"/>
    </source>
</evidence>
<dbReference type="InterPro" id="IPR001962">
    <property type="entry name" value="Asn_synthase"/>
</dbReference>
<dbReference type="InterPro" id="IPR014729">
    <property type="entry name" value="Rossmann-like_a/b/a_fold"/>
</dbReference>
<evidence type="ECO:0000256" key="3">
    <source>
        <dbReference type="ARBA" id="ARBA00012737"/>
    </source>
</evidence>
<dbReference type="InterPro" id="IPR029055">
    <property type="entry name" value="Ntn_hydrolases_N"/>
</dbReference>
<name>A0A653A2W2_UNCDX</name>
<dbReference type="Pfam" id="PF00733">
    <property type="entry name" value="Asn_synthase"/>
    <property type="match status" value="1"/>
</dbReference>
<dbReference type="SUPFAM" id="SSF52402">
    <property type="entry name" value="Adenine nucleotide alpha hydrolases-like"/>
    <property type="match status" value="1"/>
</dbReference>
<evidence type="ECO:0000259" key="7">
    <source>
        <dbReference type="PROSITE" id="PS51278"/>
    </source>
</evidence>
<dbReference type="GO" id="GO:0005829">
    <property type="term" value="C:cytosol"/>
    <property type="evidence" value="ECO:0007669"/>
    <property type="project" value="TreeGrafter"/>
</dbReference>
<evidence type="ECO:0000256" key="4">
    <source>
        <dbReference type="ARBA" id="ARBA00022741"/>
    </source>
</evidence>
<dbReference type="GO" id="GO:0005524">
    <property type="term" value="F:ATP binding"/>
    <property type="evidence" value="ECO:0007669"/>
    <property type="project" value="UniProtKB-KW"/>
</dbReference>
<comment type="pathway">
    <text evidence="1">Amino-acid biosynthesis; L-asparagine biosynthesis; L-asparagine from L-aspartate (L-Gln route): step 1/1.</text>
</comment>
<evidence type="ECO:0000256" key="5">
    <source>
        <dbReference type="ARBA" id="ARBA00022840"/>
    </source>
</evidence>
<dbReference type="SUPFAM" id="SSF56235">
    <property type="entry name" value="N-terminal nucleophile aminohydrolases (Ntn hydrolases)"/>
    <property type="match status" value="1"/>
</dbReference>
<dbReference type="PIRSF" id="PIRSF001589">
    <property type="entry name" value="Asn_synthetase_glu-h"/>
    <property type="match status" value="1"/>
</dbReference>
<reference evidence="8" key="1">
    <citation type="submission" date="2018-07" db="EMBL/GenBank/DDBJ databases">
        <authorList>
            <consortium name="Genoscope - CEA"/>
            <person name="William W."/>
        </authorList>
    </citation>
    <scope>NUCLEOTIDE SEQUENCE</scope>
    <source>
        <strain evidence="8">IK1</strain>
    </source>
</reference>
<dbReference type="Gene3D" id="3.60.20.10">
    <property type="entry name" value="Glutamine Phosphoribosylpyrophosphate, subunit 1, domain 1"/>
    <property type="match status" value="1"/>
</dbReference>
<dbReference type="GO" id="GO:0006529">
    <property type="term" value="P:asparagine biosynthetic process"/>
    <property type="evidence" value="ECO:0007669"/>
    <property type="project" value="InterPro"/>
</dbReference>
<proteinExistence type="inferred from homology"/>
<dbReference type="EMBL" id="UPXX01000013">
    <property type="protein sequence ID" value="VBB41992.1"/>
    <property type="molecule type" value="Genomic_DNA"/>
</dbReference>
<dbReference type="GO" id="GO:0004066">
    <property type="term" value="F:asparagine synthase (glutamine-hydrolyzing) activity"/>
    <property type="evidence" value="ECO:0007669"/>
    <property type="project" value="UniProtKB-EC"/>
</dbReference>
<dbReference type="Pfam" id="PF13537">
    <property type="entry name" value="GATase_7"/>
    <property type="match status" value="1"/>
</dbReference>
<gene>
    <name evidence="8" type="ORF">TRIP_B200132</name>
</gene>
<evidence type="ECO:0000313" key="8">
    <source>
        <dbReference type="EMBL" id="VBB41992.1"/>
    </source>
</evidence>
<dbReference type="AlphaFoldDB" id="A0A653A2W2"/>
<dbReference type="InterPro" id="IPR051786">
    <property type="entry name" value="ASN_synthetase/amidase"/>
</dbReference>
<dbReference type="CDD" id="cd01991">
    <property type="entry name" value="Asn_synthase_B_C"/>
    <property type="match status" value="1"/>
</dbReference>
<organism evidence="8">
    <name type="scientific">Uncultured Desulfatiglans sp</name>
    <dbReference type="NCBI Taxonomy" id="1748965"/>
    <lineage>
        <taxon>Bacteria</taxon>
        <taxon>Pseudomonadati</taxon>
        <taxon>Thermodesulfobacteriota</taxon>
        <taxon>Desulfobacteria</taxon>
        <taxon>Desulfatiglandales</taxon>
        <taxon>Desulfatiglandaceae</taxon>
        <taxon>Desulfatiglans</taxon>
        <taxon>environmental samples</taxon>
    </lineage>
</organism>
<dbReference type="EC" id="6.3.5.4" evidence="3"/>
<dbReference type="InterPro" id="IPR017932">
    <property type="entry name" value="GATase_2_dom"/>
</dbReference>
<dbReference type="InterPro" id="IPR006426">
    <property type="entry name" value="Asn_synth_AEB"/>
</dbReference>
<dbReference type="Gene3D" id="3.40.50.620">
    <property type="entry name" value="HUPs"/>
    <property type="match status" value="1"/>
</dbReference>
<accession>A0A653A2W2</accession>
<dbReference type="PANTHER" id="PTHR43284:SF1">
    <property type="entry name" value="ASPARAGINE SYNTHETASE"/>
    <property type="match status" value="1"/>
</dbReference>
<comment type="similarity">
    <text evidence="2">Belongs to the asparagine synthetase family.</text>
</comment>
<dbReference type="PROSITE" id="PS51278">
    <property type="entry name" value="GATASE_TYPE_2"/>
    <property type="match status" value="1"/>
</dbReference>
<protein>
    <recommendedName>
        <fullName evidence="3">asparagine synthase (glutamine-hydrolyzing)</fullName>
        <ecNumber evidence="3">6.3.5.4</ecNumber>
    </recommendedName>
</protein>